<keyword evidence="3" id="KW-1185">Reference proteome</keyword>
<accession>A0ABV9F8I0</accession>
<dbReference type="InterPro" id="IPR010499">
    <property type="entry name" value="AraC_E-bd"/>
</dbReference>
<gene>
    <name evidence="2" type="ORF">ACFO3S_08410</name>
</gene>
<evidence type="ECO:0000313" key="3">
    <source>
        <dbReference type="Proteomes" id="UP001596028"/>
    </source>
</evidence>
<dbReference type="RefSeq" id="WP_378094326.1">
    <property type="nucleotide sequence ID" value="NZ_JBHSEP010000004.1"/>
</dbReference>
<evidence type="ECO:0000313" key="2">
    <source>
        <dbReference type="EMBL" id="MFC4598262.1"/>
    </source>
</evidence>
<dbReference type="InterPro" id="IPR029442">
    <property type="entry name" value="GyrI-like"/>
</dbReference>
<name>A0ABV9F8I0_9BACL</name>
<dbReference type="Pfam" id="PF06445">
    <property type="entry name" value="GyrI-like"/>
    <property type="match status" value="1"/>
</dbReference>
<dbReference type="SUPFAM" id="SSF55136">
    <property type="entry name" value="Probable bacterial effector-binding domain"/>
    <property type="match status" value="1"/>
</dbReference>
<organism evidence="2 3">
    <name type="scientific">Cohnella hongkongensis</name>
    <dbReference type="NCBI Taxonomy" id="178337"/>
    <lineage>
        <taxon>Bacteria</taxon>
        <taxon>Bacillati</taxon>
        <taxon>Bacillota</taxon>
        <taxon>Bacilli</taxon>
        <taxon>Bacillales</taxon>
        <taxon>Paenibacillaceae</taxon>
        <taxon>Cohnella</taxon>
    </lineage>
</organism>
<dbReference type="InterPro" id="IPR011256">
    <property type="entry name" value="Reg_factor_effector_dom_sf"/>
</dbReference>
<protein>
    <submittedName>
        <fullName evidence="2">GyrI-like domain-containing protein</fullName>
    </submittedName>
</protein>
<evidence type="ECO:0000259" key="1">
    <source>
        <dbReference type="SMART" id="SM00871"/>
    </source>
</evidence>
<proteinExistence type="predicted"/>
<dbReference type="Gene3D" id="3.20.80.10">
    <property type="entry name" value="Regulatory factor, effector binding domain"/>
    <property type="match status" value="1"/>
</dbReference>
<dbReference type="Proteomes" id="UP001596028">
    <property type="component" value="Unassembled WGS sequence"/>
</dbReference>
<feature type="domain" description="AraC effector-binding" evidence="1">
    <location>
        <begin position="5"/>
        <end position="160"/>
    </location>
</feature>
<dbReference type="SMART" id="SM00871">
    <property type="entry name" value="AraC_E_bind"/>
    <property type="match status" value="1"/>
</dbReference>
<sequence length="160" mass="18259">MEQISDTVVVTKEGYRAIGLKWEGTFAEAGAGEIRRVHEKLRKRLDEIPRPASLSYFYGLSYHANPDSAGFVHYAVVETKDDTGFVPEGMVAIEVPTLSYAKCEHVKGRNIDKSYRNVYEWIERQGHALFRGDLTHCEIYSLSRDPYDPDPEFTIMIPID</sequence>
<comment type="caution">
    <text evidence="2">The sequence shown here is derived from an EMBL/GenBank/DDBJ whole genome shotgun (WGS) entry which is preliminary data.</text>
</comment>
<dbReference type="EMBL" id="JBHSEP010000004">
    <property type="protein sequence ID" value="MFC4598262.1"/>
    <property type="molecule type" value="Genomic_DNA"/>
</dbReference>
<reference evidence="3" key="1">
    <citation type="journal article" date="2019" name="Int. J. Syst. Evol. Microbiol.">
        <title>The Global Catalogue of Microorganisms (GCM) 10K type strain sequencing project: providing services to taxonomists for standard genome sequencing and annotation.</title>
        <authorList>
            <consortium name="The Broad Institute Genomics Platform"/>
            <consortium name="The Broad Institute Genome Sequencing Center for Infectious Disease"/>
            <person name="Wu L."/>
            <person name="Ma J."/>
        </authorList>
    </citation>
    <scope>NUCLEOTIDE SEQUENCE [LARGE SCALE GENOMIC DNA]</scope>
    <source>
        <strain evidence="3">CCUG 49571</strain>
    </source>
</reference>